<protein>
    <submittedName>
        <fullName evidence="2">Uncharacterized protein</fullName>
    </submittedName>
</protein>
<accession>A0ABR2X4V1</accession>
<evidence type="ECO:0000256" key="1">
    <source>
        <dbReference type="SAM" id="Coils"/>
    </source>
</evidence>
<gene>
    <name evidence="2" type="ORF">K7432_000243</name>
</gene>
<comment type="caution">
    <text evidence="2">The sequence shown here is derived from an EMBL/GenBank/DDBJ whole genome shotgun (WGS) entry which is preliminary data.</text>
</comment>
<dbReference type="EMBL" id="JASJQH010000004">
    <property type="protein sequence ID" value="KAK9768811.1"/>
    <property type="molecule type" value="Genomic_DNA"/>
</dbReference>
<feature type="coiled-coil region" evidence="1">
    <location>
        <begin position="59"/>
        <end position="124"/>
    </location>
</feature>
<keyword evidence="3" id="KW-1185">Reference proteome</keyword>
<sequence>MEDAKYLEDTLAGMHTAFSSETEYSVTSEELIHLKYRLDLLVTHLRNQFSHSESLQSSIKNLEDLLERRQTTLKILQKELETPLVGFQEFLLRYRTSDKKEELLNELKNRKQKALKKKRELENGLKLNPILPF</sequence>
<organism evidence="2 3">
    <name type="scientific">Basidiobolus ranarum</name>
    <dbReference type="NCBI Taxonomy" id="34480"/>
    <lineage>
        <taxon>Eukaryota</taxon>
        <taxon>Fungi</taxon>
        <taxon>Fungi incertae sedis</taxon>
        <taxon>Zoopagomycota</taxon>
        <taxon>Entomophthoromycotina</taxon>
        <taxon>Basidiobolomycetes</taxon>
        <taxon>Basidiobolales</taxon>
        <taxon>Basidiobolaceae</taxon>
        <taxon>Basidiobolus</taxon>
    </lineage>
</organism>
<dbReference type="Proteomes" id="UP001479436">
    <property type="component" value="Unassembled WGS sequence"/>
</dbReference>
<evidence type="ECO:0000313" key="2">
    <source>
        <dbReference type="EMBL" id="KAK9768811.1"/>
    </source>
</evidence>
<evidence type="ECO:0000313" key="3">
    <source>
        <dbReference type="Proteomes" id="UP001479436"/>
    </source>
</evidence>
<proteinExistence type="predicted"/>
<reference evidence="2 3" key="1">
    <citation type="submission" date="2023-04" db="EMBL/GenBank/DDBJ databases">
        <title>Genome of Basidiobolus ranarum AG-B5.</title>
        <authorList>
            <person name="Stajich J.E."/>
            <person name="Carter-House D."/>
            <person name="Gryganskyi A."/>
        </authorList>
    </citation>
    <scope>NUCLEOTIDE SEQUENCE [LARGE SCALE GENOMIC DNA]</scope>
    <source>
        <strain evidence="2 3">AG-B5</strain>
    </source>
</reference>
<name>A0ABR2X4V1_9FUNG</name>
<keyword evidence="1" id="KW-0175">Coiled coil</keyword>